<dbReference type="Proteomes" id="UP000002036">
    <property type="component" value="Chromosome C"/>
</dbReference>
<evidence type="ECO:0000313" key="6">
    <source>
        <dbReference type="Proteomes" id="UP000002036"/>
    </source>
</evidence>
<keyword evidence="6" id="KW-1185">Reference proteome</keyword>
<dbReference type="PIRSF" id="PIRSF010044">
    <property type="entry name" value="UCP010044"/>
    <property type="match status" value="1"/>
</dbReference>
<protein>
    <recommendedName>
        <fullName evidence="1 4">Proteasome assembly chaperone 2</fullName>
    </recommendedName>
</protein>
<dbReference type="EMBL" id="CU928167">
    <property type="protein sequence ID" value="CAR21891.1"/>
    <property type="molecule type" value="Genomic_DNA"/>
</dbReference>
<dbReference type="GeneID" id="8291189"/>
<organism evidence="5 6">
    <name type="scientific">Lachancea thermotolerans (strain ATCC 56472 / CBS 6340 / NRRL Y-8284)</name>
    <name type="common">Yeast</name>
    <name type="synonym">Kluyveromyces thermotolerans</name>
    <dbReference type="NCBI Taxonomy" id="559295"/>
    <lineage>
        <taxon>Eukaryota</taxon>
        <taxon>Fungi</taxon>
        <taxon>Dikarya</taxon>
        <taxon>Ascomycota</taxon>
        <taxon>Saccharomycotina</taxon>
        <taxon>Saccharomycetes</taxon>
        <taxon>Saccharomycetales</taxon>
        <taxon>Saccharomycetaceae</taxon>
        <taxon>Lachancea</taxon>
    </lineage>
</organism>
<sequence length="272" mass="30567">MNTLLLPLVSTGNVPQLMTDLVLHSLDSEFEFVRELDSLYVYPFTGPIDYVEDSDSSLYRTSPEKTFTTPVELFFNPKLKLYIIQQRSPILQPYENQFCKNVIAPLIEELNIGSLVVTDATDNFGEHIAAASTRRSPYSFGVCQVSQIDDLSGEFQQKLQLHDTGATPVNNTLFQFSSQSFQSGISTEQFIFKLCYHLLHTQKVSEILKEIRYFNIYVQEGDNSEDAAAACTQVPQVITGFPSITTLRAPVSWKGVYGTRDAPGTFEEGLYI</sequence>
<dbReference type="Gene3D" id="3.40.50.10900">
    <property type="entry name" value="PAC-like subunit"/>
    <property type="match status" value="2"/>
</dbReference>
<evidence type="ECO:0000256" key="2">
    <source>
        <dbReference type="ARBA" id="ARBA00023186"/>
    </source>
</evidence>
<dbReference type="GO" id="GO:0005634">
    <property type="term" value="C:nucleus"/>
    <property type="evidence" value="ECO:0007669"/>
    <property type="project" value="TreeGrafter"/>
</dbReference>
<dbReference type="KEGG" id="lth:KLTH0C02332g"/>
<dbReference type="GO" id="GO:0043248">
    <property type="term" value="P:proteasome assembly"/>
    <property type="evidence" value="ECO:0007669"/>
    <property type="project" value="TreeGrafter"/>
</dbReference>
<dbReference type="OrthoDB" id="10260712at2759"/>
<dbReference type="RefSeq" id="XP_002552329.1">
    <property type="nucleotide sequence ID" value="XM_002552283.1"/>
</dbReference>
<dbReference type="STRING" id="559295.C5DDN0"/>
<evidence type="ECO:0000256" key="4">
    <source>
        <dbReference type="PIRNR" id="PIRNR010044"/>
    </source>
</evidence>
<accession>C5DDN0</accession>
<gene>
    <name evidence="5" type="ordered locus">KLTH0C02332g</name>
</gene>
<comment type="subunit">
    <text evidence="4">Component of the 20S proteasome chaperone.</text>
</comment>
<reference evidence="5 6" key="1">
    <citation type="journal article" date="2009" name="Genome Res.">
        <title>Comparative genomics of protoploid Saccharomycetaceae.</title>
        <authorList>
            <consortium name="The Genolevures Consortium"/>
            <person name="Souciet J.-L."/>
            <person name="Dujon B."/>
            <person name="Gaillardin C."/>
            <person name="Johnston M."/>
            <person name="Baret P.V."/>
            <person name="Cliften P."/>
            <person name="Sherman D.J."/>
            <person name="Weissenbach J."/>
            <person name="Westhof E."/>
            <person name="Wincker P."/>
            <person name="Jubin C."/>
            <person name="Poulain J."/>
            <person name="Barbe V."/>
            <person name="Segurens B."/>
            <person name="Artiguenave F."/>
            <person name="Anthouard V."/>
            <person name="Vacherie B."/>
            <person name="Val M.-E."/>
            <person name="Fulton R.S."/>
            <person name="Minx P."/>
            <person name="Wilson R."/>
            <person name="Durrens P."/>
            <person name="Jean G."/>
            <person name="Marck C."/>
            <person name="Martin T."/>
            <person name="Nikolski M."/>
            <person name="Rolland T."/>
            <person name="Seret M.-L."/>
            <person name="Casaregola S."/>
            <person name="Despons L."/>
            <person name="Fairhead C."/>
            <person name="Fischer G."/>
            <person name="Lafontaine I."/>
            <person name="Leh V."/>
            <person name="Lemaire M."/>
            <person name="de Montigny J."/>
            <person name="Neuveglise C."/>
            <person name="Thierry A."/>
            <person name="Blanc-Lenfle I."/>
            <person name="Bleykasten C."/>
            <person name="Diffels J."/>
            <person name="Fritsch E."/>
            <person name="Frangeul L."/>
            <person name="Goeffon A."/>
            <person name="Jauniaux N."/>
            <person name="Kachouri-Lafond R."/>
            <person name="Payen C."/>
            <person name="Potier S."/>
            <person name="Pribylova L."/>
            <person name="Ozanne C."/>
            <person name="Richard G.-F."/>
            <person name="Sacerdot C."/>
            <person name="Straub M.-L."/>
            <person name="Talla E."/>
        </authorList>
    </citation>
    <scope>NUCLEOTIDE SEQUENCE [LARGE SCALE GENOMIC DNA]</scope>
    <source>
        <strain evidence="6">ATCC 56472 / CBS 6340 / NRRL Y-8284</strain>
    </source>
</reference>
<dbReference type="HOGENOM" id="CLU_062640_2_1_1"/>
<evidence type="ECO:0000256" key="3">
    <source>
        <dbReference type="ARBA" id="ARBA00025745"/>
    </source>
</evidence>
<evidence type="ECO:0000256" key="1">
    <source>
        <dbReference type="ARBA" id="ARBA00019186"/>
    </source>
</evidence>
<comment type="function">
    <text evidence="4">Involved in 20S proteasome assembly.</text>
</comment>
<dbReference type="GO" id="GO:0005829">
    <property type="term" value="C:cytosol"/>
    <property type="evidence" value="ECO:0007669"/>
    <property type="project" value="TreeGrafter"/>
</dbReference>
<dbReference type="InterPro" id="IPR016562">
    <property type="entry name" value="Proteasome_assmbl_chp_2_euk"/>
</dbReference>
<dbReference type="InParanoid" id="C5DDN0"/>
<dbReference type="InterPro" id="IPR019151">
    <property type="entry name" value="Proteasome_assmbl_chaperone_2"/>
</dbReference>
<dbReference type="eggNOG" id="KOG3112">
    <property type="taxonomic scope" value="Eukaryota"/>
</dbReference>
<dbReference type="OMA" id="PISWKGV"/>
<dbReference type="PANTHER" id="PTHR12970:SF1">
    <property type="entry name" value="PROTEASOME ASSEMBLY CHAPERONE 2"/>
    <property type="match status" value="1"/>
</dbReference>
<dbReference type="FunCoup" id="C5DDN0">
    <property type="interactions" value="127"/>
</dbReference>
<keyword evidence="2 4" id="KW-0143">Chaperone</keyword>
<evidence type="ECO:0000313" key="5">
    <source>
        <dbReference type="EMBL" id="CAR21891.1"/>
    </source>
</evidence>
<name>C5DDN0_LACTC</name>
<comment type="similarity">
    <text evidence="3 4">Belongs to the PSMG2 family.</text>
</comment>
<dbReference type="Pfam" id="PF09754">
    <property type="entry name" value="PAC2"/>
    <property type="match status" value="1"/>
</dbReference>
<proteinExistence type="inferred from homology"/>
<dbReference type="InterPro" id="IPR038389">
    <property type="entry name" value="PSMG2_sf"/>
</dbReference>
<dbReference type="AlphaFoldDB" id="C5DDN0"/>
<dbReference type="PANTHER" id="PTHR12970">
    <property type="entry name" value="PROTEASOME ASSEMBLY CHAPERONE 2"/>
    <property type="match status" value="1"/>
</dbReference>